<evidence type="ECO:0000256" key="1">
    <source>
        <dbReference type="ARBA" id="ARBA00008950"/>
    </source>
</evidence>
<dbReference type="Proteomes" id="UP000779900">
    <property type="component" value="Unassembled WGS sequence"/>
</dbReference>
<evidence type="ECO:0000313" key="4">
    <source>
        <dbReference type="EMBL" id="MBM3331736.1"/>
    </source>
</evidence>
<organism evidence="4 5">
    <name type="scientific">candidate division WOR-3 bacterium</name>
    <dbReference type="NCBI Taxonomy" id="2052148"/>
    <lineage>
        <taxon>Bacteria</taxon>
        <taxon>Bacteria division WOR-3</taxon>
    </lineage>
</organism>
<dbReference type="Pfam" id="PF12850">
    <property type="entry name" value="Metallophos_2"/>
    <property type="match status" value="1"/>
</dbReference>
<proteinExistence type="inferred from homology"/>
<dbReference type="GO" id="GO:0016787">
    <property type="term" value="F:hydrolase activity"/>
    <property type="evidence" value="ECO:0007669"/>
    <property type="project" value="UniProtKB-UniRule"/>
</dbReference>
<dbReference type="GO" id="GO:0046872">
    <property type="term" value="F:metal ion binding"/>
    <property type="evidence" value="ECO:0007669"/>
    <property type="project" value="UniProtKB-KW"/>
</dbReference>
<dbReference type="InterPro" id="IPR024654">
    <property type="entry name" value="Calcineurin-like_PHP_lpxH"/>
</dbReference>
<comment type="cofactor">
    <cofactor evidence="2">
        <name>a divalent metal cation</name>
        <dbReference type="ChEBI" id="CHEBI:60240"/>
    </cofactor>
</comment>
<dbReference type="PANTHER" id="PTHR43165:SF1">
    <property type="entry name" value="PHOSPHODIESTERASE MJ0936"/>
    <property type="match status" value="1"/>
</dbReference>
<dbReference type="NCBIfam" id="TIGR00040">
    <property type="entry name" value="yfcE"/>
    <property type="match status" value="1"/>
</dbReference>
<dbReference type="AlphaFoldDB" id="A0A938BQ21"/>
<dbReference type="InterPro" id="IPR053193">
    <property type="entry name" value="MetalloPDE_YfcE-like"/>
</dbReference>
<dbReference type="SUPFAM" id="SSF56300">
    <property type="entry name" value="Metallo-dependent phosphatases"/>
    <property type="match status" value="1"/>
</dbReference>
<sequence length="139" mass="15252">MSRIGIISDTHDRLDKVRSAVALFNRLKPDRVVHCGDVVAQFVLSEMRSLSMPVSVVFGNCDGDRVGLRRRAAELGFASDEGPLGFEQGGRRFVVSHQLRHEGSRPVIINPGEACGWLFGRSTAALLDTETAEVEVFDL</sequence>
<dbReference type="InterPro" id="IPR000979">
    <property type="entry name" value="Phosphodiesterase_MJ0936/Vps29"/>
</dbReference>
<comment type="caution">
    <text evidence="4">The sequence shown here is derived from an EMBL/GenBank/DDBJ whole genome shotgun (WGS) entry which is preliminary data.</text>
</comment>
<protein>
    <recommendedName>
        <fullName evidence="2">Phosphoesterase</fullName>
        <ecNumber evidence="2">3.1.4.-</ecNumber>
    </recommendedName>
</protein>
<reference evidence="4" key="1">
    <citation type="submission" date="2019-03" db="EMBL/GenBank/DDBJ databases">
        <title>Lake Tanganyika Metagenome-Assembled Genomes (MAGs).</title>
        <authorList>
            <person name="Tran P."/>
        </authorList>
    </citation>
    <scope>NUCLEOTIDE SEQUENCE</scope>
    <source>
        <strain evidence="4">K_DeepCast_150m_m2_040</strain>
    </source>
</reference>
<gene>
    <name evidence="4" type="ORF">FJY68_07800</name>
</gene>
<comment type="similarity">
    <text evidence="1 2">Belongs to the metallophosphoesterase superfamily. YfcE family.</text>
</comment>
<evidence type="ECO:0000313" key="5">
    <source>
        <dbReference type="Proteomes" id="UP000779900"/>
    </source>
</evidence>
<dbReference type="Gene3D" id="3.60.21.10">
    <property type="match status" value="1"/>
</dbReference>
<evidence type="ECO:0000256" key="2">
    <source>
        <dbReference type="RuleBase" id="RU362039"/>
    </source>
</evidence>
<dbReference type="EC" id="3.1.4.-" evidence="2"/>
<dbReference type="PANTHER" id="PTHR43165">
    <property type="entry name" value="METALLOPHOSPHOESTERASE"/>
    <property type="match status" value="1"/>
</dbReference>
<dbReference type="InterPro" id="IPR029052">
    <property type="entry name" value="Metallo-depent_PP-like"/>
</dbReference>
<evidence type="ECO:0000259" key="3">
    <source>
        <dbReference type="Pfam" id="PF12850"/>
    </source>
</evidence>
<dbReference type="EMBL" id="VGIR01000042">
    <property type="protein sequence ID" value="MBM3331736.1"/>
    <property type="molecule type" value="Genomic_DNA"/>
</dbReference>
<name>A0A938BQ21_UNCW3</name>
<keyword evidence="2" id="KW-0479">Metal-binding</keyword>
<feature type="domain" description="Calcineurin-like phosphoesterase" evidence="3">
    <location>
        <begin position="3"/>
        <end position="98"/>
    </location>
</feature>
<accession>A0A938BQ21</accession>